<dbReference type="PROSITE" id="PS50943">
    <property type="entry name" value="HTH_CROC1"/>
    <property type="match status" value="1"/>
</dbReference>
<dbReference type="EMBL" id="CP000700">
    <property type="protein sequence ID" value="ABQ71433.1"/>
    <property type="molecule type" value="Genomic_DNA"/>
</dbReference>
<evidence type="ECO:0000313" key="2">
    <source>
        <dbReference type="EMBL" id="ABQ71433.1"/>
    </source>
</evidence>
<dbReference type="AlphaFoldDB" id="A0A9J9LGM7"/>
<dbReference type="InterPro" id="IPR039554">
    <property type="entry name" value="HigA2-like_HTH"/>
</dbReference>
<dbReference type="InterPro" id="IPR010982">
    <property type="entry name" value="Lambda_DNA-bd_dom_sf"/>
</dbReference>
<geneLocation type="plasmid" evidence="2 3">
    <name>pSWIT01</name>
</geneLocation>
<dbReference type="SUPFAM" id="SSF47413">
    <property type="entry name" value="lambda repressor-like DNA-binding domains"/>
    <property type="match status" value="1"/>
</dbReference>
<sequence length="93" mass="10130">MEHRLKGAQAEAREALIEALRSALSELDLSQVAAARLLETDQPTLSRLLSGQRTSVSLDRLIRWLGRLGRTVDVKVKVAAPAGVPPRARRAHG</sequence>
<accession>A0A9J9LGM7</accession>
<dbReference type="Pfam" id="PF13744">
    <property type="entry name" value="HTH_37"/>
    <property type="match status" value="1"/>
</dbReference>
<proteinExistence type="predicted"/>
<reference evidence="2 3" key="1">
    <citation type="journal article" date="2010" name="J. Bacteriol.">
        <title>Genome sequence of the dioxin-mineralizing bacterium Sphingomonas wittichii RW1.</title>
        <authorList>
            <person name="Miller T.R."/>
            <person name="Delcher A.L."/>
            <person name="Salzberg S.L."/>
            <person name="Saunders E."/>
            <person name="Detter J.C."/>
            <person name="Halden R.U."/>
        </authorList>
    </citation>
    <scope>NUCLEOTIDE SEQUENCE [LARGE SCALE GENOMIC DNA]</scope>
    <source>
        <strain evidence="3">DSM 6014 / CCUG 31198 / JCM 15750 / NBRC 105917 / EY 4224 / RW1</strain>
    </source>
</reference>
<organism evidence="2 3">
    <name type="scientific">Rhizorhabdus wittichii (strain DSM 6014 / CCUG 31198 / JCM 15750 / NBRC 105917 / EY 4224 / RW1)</name>
    <name type="common">Sphingomonas wittichii</name>
    <dbReference type="NCBI Taxonomy" id="392499"/>
    <lineage>
        <taxon>Bacteria</taxon>
        <taxon>Pseudomonadati</taxon>
        <taxon>Pseudomonadota</taxon>
        <taxon>Alphaproteobacteria</taxon>
        <taxon>Sphingomonadales</taxon>
        <taxon>Sphingomonadaceae</taxon>
        <taxon>Rhizorhabdus</taxon>
    </lineage>
</organism>
<evidence type="ECO:0000313" key="3">
    <source>
        <dbReference type="Proteomes" id="UP000001989"/>
    </source>
</evidence>
<dbReference type="CDD" id="cd00093">
    <property type="entry name" value="HTH_XRE"/>
    <property type="match status" value="1"/>
</dbReference>
<dbReference type="OrthoDB" id="9795596at2"/>
<dbReference type="Gene3D" id="1.10.260.40">
    <property type="entry name" value="lambda repressor-like DNA-binding domains"/>
    <property type="match status" value="1"/>
</dbReference>
<dbReference type="GO" id="GO:0003677">
    <property type="term" value="F:DNA binding"/>
    <property type="evidence" value="ECO:0007669"/>
    <property type="project" value="InterPro"/>
</dbReference>
<gene>
    <name evidence="2" type="ordered locus">Swit_5325</name>
</gene>
<feature type="domain" description="HTH cro/C1-type" evidence="1">
    <location>
        <begin position="20"/>
        <end position="75"/>
    </location>
</feature>
<dbReference type="Proteomes" id="UP000001989">
    <property type="component" value="Plasmid pSWIT01"/>
</dbReference>
<protein>
    <submittedName>
        <fullName evidence="2">Transcriptional regulator, XRE family</fullName>
    </submittedName>
</protein>
<dbReference type="InterPro" id="IPR001387">
    <property type="entry name" value="Cro/C1-type_HTH"/>
</dbReference>
<dbReference type="SMART" id="SM00530">
    <property type="entry name" value="HTH_XRE"/>
    <property type="match status" value="1"/>
</dbReference>
<keyword evidence="2" id="KW-0614">Plasmid</keyword>
<dbReference type="KEGG" id="swi:Swit_5325"/>
<name>A0A9J9LGM7_RHIWR</name>
<keyword evidence="3" id="KW-1185">Reference proteome</keyword>
<evidence type="ECO:0000259" key="1">
    <source>
        <dbReference type="PROSITE" id="PS50943"/>
    </source>
</evidence>